<gene>
    <name evidence="2" type="ORF">TetV_034</name>
</gene>
<organism evidence="2">
    <name type="scientific">Tetraselmis virus 1</name>
    <dbReference type="NCBI Taxonomy" id="2060617"/>
    <lineage>
        <taxon>Viruses</taxon>
        <taxon>Varidnaviria</taxon>
        <taxon>Bamfordvirae</taxon>
        <taxon>Nucleocytoviricota</taxon>
        <taxon>Megaviricetes</taxon>
        <taxon>Imitervirales</taxon>
        <taxon>Allomimiviridae</taxon>
        <taxon>Oceanusvirus</taxon>
        <taxon>Oceanusvirus kaneohense</taxon>
    </lineage>
</organism>
<dbReference type="EMBL" id="KY322437">
    <property type="protein sequence ID" value="AUF82126.1"/>
    <property type="molecule type" value="Genomic_DNA"/>
</dbReference>
<feature type="transmembrane region" description="Helical" evidence="1">
    <location>
        <begin position="47"/>
        <end position="69"/>
    </location>
</feature>
<accession>A0A2P0VMK5</accession>
<keyword evidence="3" id="KW-1185">Reference proteome</keyword>
<keyword evidence="1" id="KW-0472">Membrane</keyword>
<reference evidence="2" key="1">
    <citation type="journal article" date="2018" name="Virology">
        <title>A giant virus infecting green algae encodes key fermentation genes.</title>
        <authorList>
            <person name="Schvarcz C.R."/>
            <person name="Steward G.F."/>
        </authorList>
    </citation>
    <scope>NUCLEOTIDE SEQUENCE [LARGE SCALE GENOMIC DNA]</scope>
</reference>
<evidence type="ECO:0000313" key="2">
    <source>
        <dbReference type="EMBL" id="AUF82126.1"/>
    </source>
</evidence>
<evidence type="ECO:0000313" key="3">
    <source>
        <dbReference type="Proteomes" id="UP000244773"/>
    </source>
</evidence>
<keyword evidence="1" id="KW-1133">Transmembrane helix</keyword>
<sequence length="198" mass="22733">MTTKDDVVIDIPSAEEISVSSYHIQSDLASVKFDVPKLSPKEIIDRLITVIHFITSSALFLTLLSQILQSDQLMVSDIVDVVQKFTGILAIIPLWMLLLRTRTSITFLMQKIQENQIEQLKHDMILDNMHNKTHEYLLEYGVNIEKNKQDILEEIRNMKNKMMVFSPPLPWNEPSADSTSSHILSRRDVLSQRRLGSS</sequence>
<feature type="transmembrane region" description="Helical" evidence="1">
    <location>
        <begin position="81"/>
        <end position="99"/>
    </location>
</feature>
<proteinExistence type="predicted"/>
<protein>
    <submittedName>
        <fullName evidence="2">Uncharacterized protein</fullName>
    </submittedName>
</protein>
<keyword evidence="1" id="KW-0812">Transmembrane</keyword>
<evidence type="ECO:0000256" key="1">
    <source>
        <dbReference type="SAM" id="Phobius"/>
    </source>
</evidence>
<dbReference type="Proteomes" id="UP000244773">
    <property type="component" value="Segment"/>
</dbReference>
<name>A0A2P0VMK5_9VIRU</name>